<dbReference type="InParanoid" id="T0S3F3"/>
<dbReference type="AlphaFoldDB" id="T0S3F3"/>
<dbReference type="EMBL" id="JH767138">
    <property type="protein sequence ID" value="EQC39563.1"/>
    <property type="molecule type" value="Genomic_DNA"/>
</dbReference>
<sequence length="195" mass="22228">MQRGFFEELRKLRSLDLSNHCVTVQAVKSQVRALQHQTLLCRPRRADAIDVGLFLRQFVPLLLRLLVTRRQVQTAVLTWVVSLNHIFGKQPLRDVSTAIVAGLLAQPHPIRRLFCMKTLIHSTRFDCSVFAIAVEATVTSPETSADLRAECHSYVAQILKHWPLEDKALALEMDDQDRHELDTVLLTRLLRALSC</sequence>
<evidence type="ECO:0000313" key="1">
    <source>
        <dbReference type="EMBL" id="EQC39563.1"/>
    </source>
</evidence>
<dbReference type="VEuPathDB" id="FungiDB:SDRG_02999"/>
<accession>T0S3F3</accession>
<dbReference type="OrthoDB" id="10332223at2759"/>
<name>T0S3F3_SAPDV</name>
<reference evidence="1 2" key="1">
    <citation type="submission" date="2012-04" db="EMBL/GenBank/DDBJ databases">
        <title>The Genome Sequence of Saprolegnia declina VS20.</title>
        <authorList>
            <consortium name="The Broad Institute Genome Sequencing Platform"/>
            <person name="Russ C."/>
            <person name="Nusbaum C."/>
            <person name="Tyler B."/>
            <person name="van West P."/>
            <person name="Dieguez-Uribeondo J."/>
            <person name="de Bruijn I."/>
            <person name="Tripathy S."/>
            <person name="Jiang R."/>
            <person name="Young S.K."/>
            <person name="Zeng Q."/>
            <person name="Gargeya S."/>
            <person name="Fitzgerald M."/>
            <person name="Haas B."/>
            <person name="Abouelleil A."/>
            <person name="Alvarado L."/>
            <person name="Arachchi H.M."/>
            <person name="Berlin A."/>
            <person name="Chapman S.B."/>
            <person name="Goldberg J."/>
            <person name="Griggs A."/>
            <person name="Gujja S."/>
            <person name="Hansen M."/>
            <person name="Howarth C."/>
            <person name="Imamovic A."/>
            <person name="Larimer J."/>
            <person name="McCowen C."/>
            <person name="Montmayeur A."/>
            <person name="Murphy C."/>
            <person name="Neiman D."/>
            <person name="Pearson M."/>
            <person name="Priest M."/>
            <person name="Roberts A."/>
            <person name="Saif S."/>
            <person name="Shea T."/>
            <person name="Sisk P."/>
            <person name="Sykes S."/>
            <person name="Wortman J."/>
            <person name="Nusbaum C."/>
            <person name="Birren B."/>
        </authorList>
    </citation>
    <scope>NUCLEOTIDE SEQUENCE [LARGE SCALE GENOMIC DNA]</scope>
    <source>
        <strain evidence="1 2">VS20</strain>
    </source>
</reference>
<protein>
    <submittedName>
        <fullName evidence="1">Uncharacterized protein</fullName>
    </submittedName>
</protein>
<evidence type="ECO:0000313" key="2">
    <source>
        <dbReference type="Proteomes" id="UP000030762"/>
    </source>
</evidence>
<dbReference type="Proteomes" id="UP000030762">
    <property type="component" value="Unassembled WGS sequence"/>
</dbReference>
<dbReference type="RefSeq" id="XP_008606835.1">
    <property type="nucleotide sequence ID" value="XM_008608613.1"/>
</dbReference>
<dbReference type="OMA" id="RAECHSY"/>
<organism evidence="1 2">
    <name type="scientific">Saprolegnia diclina (strain VS20)</name>
    <dbReference type="NCBI Taxonomy" id="1156394"/>
    <lineage>
        <taxon>Eukaryota</taxon>
        <taxon>Sar</taxon>
        <taxon>Stramenopiles</taxon>
        <taxon>Oomycota</taxon>
        <taxon>Saprolegniomycetes</taxon>
        <taxon>Saprolegniales</taxon>
        <taxon>Saprolegniaceae</taxon>
        <taxon>Saprolegnia</taxon>
    </lineage>
</organism>
<keyword evidence="2" id="KW-1185">Reference proteome</keyword>
<proteinExistence type="predicted"/>
<dbReference type="GeneID" id="19943726"/>
<gene>
    <name evidence="1" type="ORF">SDRG_02999</name>
</gene>